<comment type="caution">
    <text evidence="2">The sequence shown here is derived from an EMBL/GenBank/DDBJ whole genome shotgun (WGS) entry which is preliminary data.</text>
</comment>
<organism evidence="2 3">
    <name type="scientific">Nocardioides aurantiacus</name>
    <dbReference type="NCBI Taxonomy" id="86796"/>
    <lineage>
        <taxon>Bacteria</taxon>
        <taxon>Bacillati</taxon>
        <taxon>Actinomycetota</taxon>
        <taxon>Actinomycetes</taxon>
        <taxon>Propionibacteriales</taxon>
        <taxon>Nocardioidaceae</taxon>
        <taxon>Nocardioides</taxon>
    </lineage>
</organism>
<dbReference type="AlphaFoldDB" id="A0A3N2CTB1"/>
<feature type="transmembrane region" description="Helical" evidence="1">
    <location>
        <begin position="44"/>
        <end position="64"/>
    </location>
</feature>
<feature type="transmembrane region" description="Helical" evidence="1">
    <location>
        <begin position="222"/>
        <end position="242"/>
    </location>
</feature>
<keyword evidence="3" id="KW-1185">Reference proteome</keyword>
<dbReference type="EMBL" id="RKHO01000001">
    <property type="protein sequence ID" value="ROR90763.1"/>
    <property type="molecule type" value="Genomic_DNA"/>
</dbReference>
<feature type="transmembrane region" description="Helical" evidence="1">
    <location>
        <begin position="141"/>
        <end position="161"/>
    </location>
</feature>
<keyword evidence="1" id="KW-0472">Membrane</keyword>
<keyword evidence="1" id="KW-1133">Transmembrane helix</keyword>
<accession>A0A3N2CTB1</accession>
<evidence type="ECO:0000313" key="2">
    <source>
        <dbReference type="EMBL" id="ROR90763.1"/>
    </source>
</evidence>
<dbReference type="RefSeq" id="WP_211332463.1">
    <property type="nucleotide sequence ID" value="NZ_RKHO01000001.1"/>
</dbReference>
<dbReference type="Pfam" id="PF04240">
    <property type="entry name" value="Caroten_synth"/>
    <property type="match status" value="1"/>
</dbReference>
<evidence type="ECO:0000256" key="1">
    <source>
        <dbReference type="SAM" id="Phobius"/>
    </source>
</evidence>
<dbReference type="PANTHER" id="PTHR39419:SF1">
    <property type="entry name" value="SLL0814 PROTEIN"/>
    <property type="match status" value="1"/>
</dbReference>
<feature type="transmembrane region" description="Helical" evidence="1">
    <location>
        <begin position="71"/>
        <end position="94"/>
    </location>
</feature>
<gene>
    <name evidence="2" type="ORF">EDD33_1611</name>
</gene>
<keyword evidence="1" id="KW-0812">Transmembrane</keyword>
<dbReference type="PANTHER" id="PTHR39419">
    <property type="entry name" value="SLL0814 PROTEIN"/>
    <property type="match status" value="1"/>
</dbReference>
<name>A0A3N2CTB1_9ACTN</name>
<dbReference type="InterPro" id="IPR007354">
    <property type="entry name" value="CruF-like"/>
</dbReference>
<feature type="transmembrane region" description="Helical" evidence="1">
    <location>
        <begin position="114"/>
        <end position="134"/>
    </location>
</feature>
<feature type="transmembrane region" description="Helical" evidence="1">
    <location>
        <begin position="192"/>
        <end position="210"/>
    </location>
</feature>
<evidence type="ECO:0000313" key="3">
    <source>
        <dbReference type="Proteomes" id="UP000281738"/>
    </source>
</evidence>
<dbReference type="Proteomes" id="UP000281738">
    <property type="component" value="Unassembled WGS sequence"/>
</dbReference>
<proteinExistence type="predicted"/>
<protein>
    <submittedName>
        <fullName evidence="2">Putative membrane protein</fullName>
    </submittedName>
</protein>
<reference evidence="2 3" key="1">
    <citation type="submission" date="2018-11" db="EMBL/GenBank/DDBJ databases">
        <title>Sequencing the genomes of 1000 actinobacteria strains.</title>
        <authorList>
            <person name="Klenk H.-P."/>
        </authorList>
    </citation>
    <scope>NUCLEOTIDE SEQUENCE [LARGE SCALE GENOMIC DNA]</scope>
    <source>
        <strain evidence="2 3">DSM 12652</strain>
    </source>
</reference>
<feature type="transmembrane region" description="Helical" evidence="1">
    <location>
        <begin position="248"/>
        <end position="268"/>
    </location>
</feature>
<sequence>MSVVRLHPERLHLRAPRRRQLPWLLAGLGILSQVMFPLTGGGTLPLTVAAVVFLAGASVAHAWVTRGGATAVALLGTAGGLGLLAEAVGVSTGYPFGGYDYTGTLGAEVLGVPVLVPLAWTMMAWPALVVARVLVPSPRGLPGRLATVAVAAWALTAWDVFLDPQMVDAGHWAWDSPVPHLPGVEGIPLTNFAGWLLVAAVITGVLDLVLPRDRRPALRRDAVPLTVYLWTYFSSVMANAVFFGRPTVALVGALVMGVVAVPLTRRLLRERR</sequence>
<feature type="transmembrane region" description="Helical" evidence="1">
    <location>
        <begin position="21"/>
        <end position="38"/>
    </location>
</feature>